<reference evidence="3 4" key="1">
    <citation type="submission" date="2016-10" db="EMBL/GenBank/DDBJ databases">
        <authorList>
            <person name="de Groot N.N."/>
        </authorList>
    </citation>
    <scope>NUCLEOTIDE SEQUENCE [LARGE SCALE GENOMIC DNA]</scope>
    <source>
        <strain evidence="3 4">DSM 1801</strain>
    </source>
</reference>
<dbReference type="Pfam" id="PF11104">
    <property type="entry name" value="PilM_2"/>
    <property type="match status" value="1"/>
</dbReference>
<dbReference type="RefSeq" id="WP_092476604.1">
    <property type="nucleotide sequence ID" value="NZ_FOHN01000004.1"/>
</dbReference>
<feature type="region of interest" description="Disordered" evidence="2">
    <location>
        <begin position="552"/>
        <end position="572"/>
    </location>
</feature>
<protein>
    <submittedName>
        <fullName evidence="3">Type IV pilus assembly protein PilM</fullName>
    </submittedName>
</protein>
<keyword evidence="4" id="KW-1185">Reference proteome</keyword>
<dbReference type="Proteomes" id="UP000199800">
    <property type="component" value="Unassembled WGS sequence"/>
</dbReference>
<dbReference type="STRING" id="29364.SAMN04487772_10479"/>
<dbReference type="InterPro" id="IPR043129">
    <property type="entry name" value="ATPase_NBD"/>
</dbReference>
<sequence>MAKKVLSIEIGLRYTRICEMAGLKVTPVVYNCITFPTPEGSFEDGYIRDKGILGAAIRQQLIEHKIKTTDAVFTVNSTKIANREVYIPYVSENKIKSIVELQAKDYFPIDISDYNISYYILNKEDKAKGQDRKIKLLLLAAPDNLIQSYYNLAAAMGIQVEAIDYIGNSFYQVAKRQWNQGVNIFVHINDNTTLVNIIEDENLLLQRIIPYGSNEIVEKVSRNEVFHVESEEAAIALLKKEKIINYQFEPEKDNDITFMSASEGYDQVRKEIKAKEDVTESLKFLVNNMIRVLDYFTAKNSAKKIGYIYVSGFGSSFQGIVQLLKNEIGFETKKIDNIYVAEFNKKVILTPAEQVDYIACVGAGIAPVNFGVKQKAGLGMKKTDVKSWKNACVFVCVLCGVFAGTMAFVKIQSVAKQNVLKSDINELQGVEVIYDNYNAAKAKYENLNKMHERTISKVDCLDKILEDLEEKLPAKLNLTGLTVNQEQLIMEAEGSGPLAISKLFINLRDIPYLTNLQVDSYSSTSSEGSSGVPAITFKITADFSETDIYAGLEADRSEDKAENNDASNEDSK</sequence>
<dbReference type="EMBL" id="FOHN01000004">
    <property type="protein sequence ID" value="SES84265.1"/>
    <property type="molecule type" value="Genomic_DNA"/>
</dbReference>
<accession>A0A1H9ZSD6</accession>
<feature type="compositionally biased region" description="Basic and acidic residues" evidence="2">
    <location>
        <begin position="553"/>
        <end position="572"/>
    </location>
</feature>
<keyword evidence="1" id="KW-0175">Coiled coil</keyword>
<evidence type="ECO:0000256" key="2">
    <source>
        <dbReference type="SAM" id="MobiDB-lite"/>
    </source>
</evidence>
<dbReference type="Gene3D" id="3.30.420.40">
    <property type="match status" value="2"/>
</dbReference>
<dbReference type="Gene3D" id="3.30.1490.300">
    <property type="match status" value="1"/>
</dbReference>
<name>A0A1H9ZSD6_9FIRM</name>
<organism evidence="3 4">
    <name type="scientific">[Clostridium] polysaccharolyticum</name>
    <dbReference type="NCBI Taxonomy" id="29364"/>
    <lineage>
        <taxon>Bacteria</taxon>
        <taxon>Bacillati</taxon>
        <taxon>Bacillota</taxon>
        <taxon>Clostridia</taxon>
        <taxon>Lachnospirales</taxon>
        <taxon>Lachnospiraceae</taxon>
    </lineage>
</organism>
<evidence type="ECO:0000313" key="4">
    <source>
        <dbReference type="Proteomes" id="UP000199800"/>
    </source>
</evidence>
<dbReference type="PANTHER" id="PTHR32432">
    <property type="entry name" value="CELL DIVISION PROTEIN FTSA-RELATED"/>
    <property type="match status" value="1"/>
</dbReference>
<dbReference type="AlphaFoldDB" id="A0A1H9ZSD6"/>
<gene>
    <name evidence="3" type="ORF">SAMN04487772_10479</name>
</gene>
<evidence type="ECO:0000256" key="1">
    <source>
        <dbReference type="SAM" id="Coils"/>
    </source>
</evidence>
<dbReference type="PANTHER" id="PTHR32432:SF3">
    <property type="entry name" value="ETHANOLAMINE UTILIZATION PROTEIN EUTJ"/>
    <property type="match status" value="1"/>
</dbReference>
<dbReference type="Pfam" id="PF05137">
    <property type="entry name" value="PilN"/>
    <property type="match status" value="1"/>
</dbReference>
<dbReference type="SUPFAM" id="SSF53067">
    <property type="entry name" value="Actin-like ATPase domain"/>
    <property type="match status" value="1"/>
</dbReference>
<dbReference type="InterPro" id="IPR005883">
    <property type="entry name" value="PilM"/>
</dbReference>
<dbReference type="CDD" id="cd24049">
    <property type="entry name" value="ASKHA_NBD_PilM"/>
    <property type="match status" value="1"/>
</dbReference>
<evidence type="ECO:0000313" key="3">
    <source>
        <dbReference type="EMBL" id="SES84265.1"/>
    </source>
</evidence>
<dbReference type="InterPro" id="IPR050696">
    <property type="entry name" value="FtsA/MreB"/>
</dbReference>
<feature type="coiled-coil region" evidence="1">
    <location>
        <begin position="434"/>
        <end position="471"/>
    </location>
</feature>
<proteinExistence type="predicted"/>
<dbReference type="InterPro" id="IPR007813">
    <property type="entry name" value="PilN"/>
</dbReference>
<dbReference type="OrthoDB" id="92589at2"/>